<protein>
    <submittedName>
        <fullName evidence="2">DivIVA domain repeat protein</fullName>
    </submittedName>
</protein>
<dbReference type="InterPro" id="IPR019932">
    <property type="entry name" value="CHP03543"/>
</dbReference>
<feature type="region of interest" description="Disordered" evidence="1">
    <location>
        <begin position="1"/>
        <end position="22"/>
    </location>
</feature>
<proteinExistence type="predicted"/>
<dbReference type="HOGENOM" id="CLU_030938_0_0_11"/>
<evidence type="ECO:0000313" key="3">
    <source>
        <dbReference type="Proteomes" id="UP000014521"/>
    </source>
</evidence>
<dbReference type="PATRIC" id="fig|1261066.4.peg.634"/>
<accession>S4GQ28</accession>
<evidence type="ECO:0000256" key="1">
    <source>
        <dbReference type="SAM" id="MobiDB-lite"/>
    </source>
</evidence>
<dbReference type="InterPro" id="IPR019933">
    <property type="entry name" value="DivIVA_domain"/>
</dbReference>
<dbReference type="EMBL" id="ATJJ01000039">
    <property type="protein sequence ID" value="EPI48028.1"/>
    <property type="molecule type" value="Genomic_DNA"/>
</dbReference>
<evidence type="ECO:0000313" key="2">
    <source>
        <dbReference type="EMBL" id="EPI48028.1"/>
    </source>
</evidence>
<feature type="region of interest" description="Disordered" evidence="1">
    <location>
        <begin position="351"/>
        <end position="389"/>
    </location>
</feature>
<feature type="region of interest" description="Disordered" evidence="1">
    <location>
        <begin position="490"/>
        <end position="520"/>
    </location>
</feature>
<sequence>MASKPDTARNSSGIERVGKRKKGYSVEQVNDFLERAHSLYESDDIRLTQKDIQDVSFDLEDEGYAIPQVDAALSRLERAVVDKTTEYEISHRGRIVWKAQADSEYRVLLNHSQRDYKMRFDSGQSRKPSYDKKQVDNVVNKTLDKISILLGYKPTWGNTSRDLDGIDAMFVSNVLFTQRSGKHGYDERQVDYYLNACIRLLSRLESYDRVSKYLDFDSNGAAASSVNAAYSQPTPQPVQSANPMPPSIPVEHNADSSVVNPVQNTVEADNPVANDIFSKTTVDEVDSHHISADSVPVVEHVAGSDNSSAQHVEDMLQDRQSIFAPVDNSVDNNSGASLNDLHHGDRAIFTPHSANVEPNDDTDDEMSQASTVMPPTFPPSYAPKDSYSQTYTRDSAIPAAPSQDSYSQNHVNAANVNAANANANAANANAVNAKDDDKNDSKNSASNPVGDLNLSLLASPKFEPSQSLNLDIPDLSFPVMNHFNASSEDFNANNAGNNDSDDLDDTGESNFGGFVNPSHN</sequence>
<comment type="caution">
    <text evidence="2">The sequence shown here is derived from an EMBL/GenBank/DDBJ whole genome shotgun (WGS) entry which is preliminary data.</text>
</comment>
<name>S4GQ28_GARVA</name>
<dbReference type="NCBIfam" id="TIGR03543">
    <property type="entry name" value="divI1A_rptt_fam"/>
    <property type="match status" value="1"/>
</dbReference>
<dbReference type="RefSeq" id="WP_016827337.1">
    <property type="nucleotide sequence ID" value="NZ_KE347300.1"/>
</dbReference>
<dbReference type="Proteomes" id="UP000014521">
    <property type="component" value="Unassembled WGS sequence"/>
</dbReference>
<organism evidence="2 3">
    <name type="scientific">Gardnerella vaginalis JCP8108</name>
    <dbReference type="NCBI Taxonomy" id="1261066"/>
    <lineage>
        <taxon>Bacteria</taxon>
        <taxon>Bacillati</taxon>
        <taxon>Actinomycetota</taxon>
        <taxon>Actinomycetes</taxon>
        <taxon>Bifidobacteriales</taxon>
        <taxon>Bifidobacteriaceae</taxon>
        <taxon>Gardnerella</taxon>
    </lineage>
</organism>
<dbReference type="NCBIfam" id="TIGR03544">
    <property type="entry name" value="DivI1A_domain"/>
    <property type="match status" value="1"/>
</dbReference>
<dbReference type="AlphaFoldDB" id="S4GQ28"/>
<reference evidence="2 3" key="1">
    <citation type="submission" date="2013-06" db="EMBL/GenBank/DDBJ databases">
        <authorList>
            <person name="Weinstock G."/>
            <person name="Sodergren E."/>
            <person name="Lobos E.A."/>
            <person name="Fulton L."/>
            <person name="Fulton R."/>
            <person name="Courtney L."/>
            <person name="Fronick C."/>
            <person name="O'Laughlin M."/>
            <person name="Godfrey J."/>
            <person name="Wilson R.M."/>
            <person name="Miner T."/>
            <person name="Farmer C."/>
            <person name="Delehaunty K."/>
            <person name="Cordes M."/>
            <person name="Minx P."/>
            <person name="Tomlinson C."/>
            <person name="Chen J."/>
            <person name="Wollam A."/>
            <person name="Pepin K.H."/>
            <person name="Bhonagiri V."/>
            <person name="Zhang X."/>
            <person name="Warren W."/>
            <person name="Mitreva M."/>
            <person name="Mardis E.R."/>
            <person name="Wilson R.K."/>
        </authorList>
    </citation>
    <scope>NUCLEOTIDE SEQUENCE [LARGE SCALE GENOMIC DNA]</scope>
    <source>
        <strain evidence="2 3">JCP8108</strain>
    </source>
</reference>
<gene>
    <name evidence="2" type="ORF">HMPREF1581_00701</name>
</gene>